<dbReference type="SUPFAM" id="SSF46548">
    <property type="entry name" value="alpha-helical ferredoxin"/>
    <property type="match status" value="1"/>
</dbReference>
<dbReference type="PANTHER" id="PTHR43255:SF1">
    <property type="entry name" value="IRON-SULFUR-BINDING OXIDOREDUCTASE FADF-RELATED"/>
    <property type="match status" value="1"/>
</dbReference>
<keyword evidence="2" id="KW-0479">Metal-binding</keyword>
<organism evidence="8 9">
    <name type="scientific">Streptoalloteichus tenebrarius (strain ATCC 17920 / DSM 40477 / JCM 4838 / CBS 697.72 / NBRC 16177 / NCIMB 11028 / NRRL B-12390 / A12253. 1 / ISP 5477)</name>
    <name type="common">Streptomyces tenebrarius</name>
    <dbReference type="NCBI Taxonomy" id="1933"/>
    <lineage>
        <taxon>Bacteria</taxon>
        <taxon>Bacillati</taxon>
        <taxon>Actinomycetota</taxon>
        <taxon>Actinomycetes</taxon>
        <taxon>Pseudonocardiales</taxon>
        <taxon>Pseudonocardiaceae</taxon>
        <taxon>Streptoalloteichus</taxon>
    </lineage>
</organism>
<keyword evidence="3" id="KW-0560">Oxidoreductase</keyword>
<keyword evidence="1" id="KW-0004">4Fe-4S</keyword>
<dbReference type="PANTHER" id="PTHR43255">
    <property type="entry name" value="IRON-SULFUR-BINDING OXIDOREDUCTASE FADF-RELATED-RELATED"/>
    <property type="match status" value="1"/>
</dbReference>
<keyword evidence="4" id="KW-0408">Iron</keyword>
<proteinExistence type="predicted"/>
<keyword evidence="6" id="KW-0472">Membrane</keyword>
<dbReference type="Proteomes" id="UP001205311">
    <property type="component" value="Unassembled WGS sequence"/>
</dbReference>
<evidence type="ECO:0000256" key="6">
    <source>
        <dbReference type="SAM" id="Phobius"/>
    </source>
</evidence>
<feature type="domain" description="4Fe-4S ferredoxin-type" evidence="7">
    <location>
        <begin position="383"/>
        <end position="415"/>
    </location>
</feature>
<dbReference type="InterPro" id="IPR017900">
    <property type="entry name" value="4Fe4S_Fe_S_CS"/>
</dbReference>
<evidence type="ECO:0000313" key="8">
    <source>
        <dbReference type="EMBL" id="MCP2262588.1"/>
    </source>
</evidence>
<reference evidence="8 9" key="1">
    <citation type="submission" date="2022-06" db="EMBL/GenBank/DDBJ databases">
        <title>Genomic Encyclopedia of Archaeal and Bacterial Type Strains, Phase II (KMG-II): from individual species to whole genera.</title>
        <authorList>
            <person name="Goeker M."/>
        </authorList>
    </citation>
    <scope>NUCLEOTIDE SEQUENCE [LARGE SCALE GENOMIC DNA]</scope>
    <source>
        <strain evidence="8 9">DSM 40477</strain>
    </source>
</reference>
<accession>A0ABT1I462</accession>
<feature type="transmembrane region" description="Helical" evidence="6">
    <location>
        <begin position="205"/>
        <end position="226"/>
    </location>
</feature>
<feature type="transmembrane region" description="Helical" evidence="6">
    <location>
        <begin position="113"/>
        <end position="135"/>
    </location>
</feature>
<evidence type="ECO:0000256" key="2">
    <source>
        <dbReference type="ARBA" id="ARBA00022723"/>
    </source>
</evidence>
<sequence>MGALQITLGLICVAVTVVAVAMLVRTVIQMVRTVRLGQPDPTRNGPIGARVVTTVKEVLGHTRMLKWTKVGIAHWFVMMGFLGMLLVVAEAYGEVFQPSFELPLLGEWAPWNLWVEVLGWATVVGILVLIVIRQLHHPRRAERQSRFAGSHMGRAYFIEGIVLVEGLGVVCIRAVKHAAGLIHPPVWAAPLTHALGSVAPSSTTLISVLAAIKILSGMAFIVAISLNMTMGVAWHRFTAFFNIYFKRNADGAVALGAAKPMMSGGKPLDFEEADPDTDVFGAGKVEDFSWKGWLDFTTCTECGRCQSQCPAWNTGKPLSPKLLITSLRDHAYTKAPYLLAGGRKDMAGEEVGITGDNAEQRLAGIDVLALAEAERPLVGGPDELGVIDPEVLWSCTTCGACVEQCPVDIEHVDHIIDMRRYQVLIESNFPTELGGMFKNLENKGNPWGQ</sequence>
<dbReference type="Pfam" id="PF13187">
    <property type="entry name" value="Fer4_9"/>
    <property type="match status" value="1"/>
</dbReference>
<evidence type="ECO:0000256" key="5">
    <source>
        <dbReference type="ARBA" id="ARBA00023014"/>
    </source>
</evidence>
<feature type="domain" description="4Fe-4S ferredoxin-type" evidence="7">
    <location>
        <begin position="290"/>
        <end position="320"/>
    </location>
</feature>
<feature type="non-terminal residue" evidence="8">
    <location>
        <position position="449"/>
    </location>
</feature>
<evidence type="ECO:0000313" key="9">
    <source>
        <dbReference type="Proteomes" id="UP001205311"/>
    </source>
</evidence>
<dbReference type="InterPro" id="IPR009051">
    <property type="entry name" value="Helical_ferredxn"/>
</dbReference>
<dbReference type="InterPro" id="IPR017896">
    <property type="entry name" value="4Fe4S_Fe-S-bd"/>
</dbReference>
<feature type="transmembrane region" description="Helical" evidence="6">
    <location>
        <begin position="156"/>
        <end position="175"/>
    </location>
</feature>
<gene>
    <name evidence="8" type="ORF">LX15_006328</name>
</gene>
<keyword evidence="6" id="KW-1133">Transmembrane helix</keyword>
<protein>
    <submittedName>
        <fullName evidence="8">4Fe-4S dicluster domain-containing protein</fullName>
    </submittedName>
</protein>
<dbReference type="Gene3D" id="1.10.1060.10">
    <property type="entry name" value="Alpha-helical ferredoxin"/>
    <property type="match status" value="1"/>
</dbReference>
<evidence type="ECO:0000256" key="4">
    <source>
        <dbReference type="ARBA" id="ARBA00023004"/>
    </source>
</evidence>
<dbReference type="EMBL" id="JAMTCP010000080">
    <property type="protein sequence ID" value="MCP2262588.1"/>
    <property type="molecule type" value="Genomic_DNA"/>
</dbReference>
<dbReference type="PROSITE" id="PS00198">
    <property type="entry name" value="4FE4S_FER_1"/>
    <property type="match status" value="1"/>
</dbReference>
<keyword evidence="5" id="KW-0411">Iron-sulfur</keyword>
<keyword evidence="9" id="KW-1185">Reference proteome</keyword>
<evidence type="ECO:0000259" key="7">
    <source>
        <dbReference type="PROSITE" id="PS51379"/>
    </source>
</evidence>
<name>A0ABT1I462_STRSD</name>
<comment type="caution">
    <text evidence="8">The sequence shown here is derived from an EMBL/GenBank/DDBJ whole genome shotgun (WGS) entry which is preliminary data.</text>
</comment>
<dbReference type="PROSITE" id="PS51379">
    <property type="entry name" value="4FE4S_FER_2"/>
    <property type="match status" value="2"/>
</dbReference>
<keyword evidence="6" id="KW-0812">Transmembrane</keyword>
<feature type="transmembrane region" description="Helical" evidence="6">
    <location>
        <begin position="72"/>
        <end position="93"/>
    </location>
</feature>
<evidence type="ECO:0000256" key="1">
    <source>
        <dbReference type="ARBA" id="ARBA00022485"/>
    </source>
</evidence>
<dbReference type="RefSeq" id="WP_253674818.1">
    <property type="nucleotide sequence ID" value="NZ_JAMTCP010000080.1"/>
</dbReference>
<dbReference type="InterPro" id="IPR051460">
    <property type="entry name" value="HdrC_iron-sulfur_subunit"/>
</dbReference>
<evidence type="ECO:0000256" key="3">
    <source>
        <dbReference type="ARBA" id="ARBA00023002"/>
    </source>
</evidence>
<feature type="transmembrane region" description="Helical" evidence="6">
    <location>
        <begin position="6"/>
        <end position="28"/>
    </location>
</feature>